<dbReference type="EMBL" id="NWXB01000008">
    <property type="protein sequence ID" value="RQJ67013.1"/>
    <property type="molecule type" value="Genomic_DNA"/>
</dbReference>
<evidence type="ECO:0000313" key="2">
    <source>
        <dbReference type="Proteomes" id="UP000283829"/>
    </source>
</evidence>
<proteinExistence type="predicted"/>
<sequence length="46" mass="5486">MPSFPRRRESRPVGTEIYRVKRFLRFYVLDSRVRGNDGGGGFCFFR</sequence>
<comment type="caution">
    <text evidence="1">The sequence shown here is derived from an EMBL/GenBank/DDBJ whole genome shotgun (WGS) entry which is preliminary data.</text>
</comment>
<gene>
    <name evidence="1" type="ORF">COI09_05820</name>
</gene>
<name>A0A425ANQ8_NEIME</name>
<evidence type="ECO:0000313" key="1">
    <source>
        <dbReference type="EMBL" id="RQJ67013.1"/>
    </source>
</evidence>
<organism evidence="1 2">
    <name type="scientific">Neisseria meningitidis</name>
    <dbReference type="NCBI Taxonomy" id="487"/>
    <lineage>
        <taxon>Bacteria</taxon>
        <taxon>Pseudomonadati</taxon>
        <taxon>Pseudomonadota</taxon>
        <taxon>Betaproteobacteria</taxon>
        <taxon>Neisseriales</taxon>
        <taxon>Neisseriaceae</taxon>
        <taxon>Neisseria</taxon>
    </lineage>
</organism>
<accession>A0A425ANQ8</accession>
<protein>
    <submittedName>
        <fullName evidence="1">Pilus assembly protein PilS</fullName>
    </submittedName>
</protein>
<dbReference type="AlphaFoldDB" id="A0A425ANQ8"/>
<reference evidence="1 2" key="1">
    <citation type="submission" date="2017-09" db="EMBL/GenBank/DDBJ databases">
        <title>Phenotypic and genotypic characterization of Colombian isolates of Neisseria meningitidis recovered from invasive disease.</title>
        <authorList>
            <person name="Duarte C."/>
            <person name="Gabastou J.M."/>
            <person name="Moreno J."/>
        </authorList>
    </citation>
    <scope>NUCLEOTIDE SEQUENCE [LARGE SCALE GENOMIC DNA]</scope>
    <source>
        <strain evidence="1 2">INS-Nm1124</strain>
    </source>
</reference>
<dbReference type="Proteomes" id="UP000283829">
    <property type="component" value="Unassembled WGS sequence"/>
</dbReference>